<evidence type="ECO:0000256" key="15">
    <source>
        <dbReference type="ARBA" id="ARBA00023027"/>
    </source>
</evidence>
<dbReference type="FunFam" id="2.20.25.90:FF:000001">
    <property type="entry name" value="Formate dehydrogenase subunit alpha"/>
    <property type="match status" value="1"/>
</dbReference>
<dbReference type="InterPro" id="IPR017900">
    <property type="entry name" value="4Fe4S_Fe_S_CS"/>
</dbReference>
<dbReference type="InterPro" id="IPR001041">
    <property type="entry name" value="2Fe-2S_ferredoxin-type"/>
</dbReference>
<evidence type="ECO:0000259" key="18">
    <source>
        <dbReference type="PROSITE" id="PS51085"/>
    </source>
</evidence>
<comment type="cofactor">
    <cofactor evidence="17">
        <name>[2Fe-2S] cluster</name>
        <dbReference type="ChEBI" id="CHEBI:190135"/>
    </cofactor>
</comment>
<dbReference type="SMART" id="SM00929">
    <property type="entry name" value="NADH-G_4Fe-4S_3"/>
    <property type="match status" value="1"/>
</dbReference>
<keyword evidence="13" id="KW-0408">Iron</keyword>
<dbReference type="PROSITE" id="PS00551">
    <property type="entry name" value="MOLYBDOPTERIN_PROK_1"/>
    <property type="match status" value="1"/>
</dbReference>
<comment type="subcellular location">
    <subcellularLocation>
        <location evidence="3">Membrane</location>
    </subcellularLocation>
</comment>
<dbReference type="InterPro" id="IPR006963">
    <property type="entry name" value="Mopterin_OxRdtase_4Fe-4S_dom"/>
</dbReference>
<evidence type="ECO:0000256" key="11">
    <source>
        <dbReference type="ARBA" id="ARBA00022967"/>
    </source>
</evidence>
<dbReference type="Gene3D" id="3.30.70.20">
    <property type="match status" value="1"/>
</dbReference>
<dbReference type="OrthoDB" id="9803192at2"/>
<evidence type="ECO:0000256" key="8">
    <source>
        <dbReference type="ARBA" id="ARBA00022714"/>
    </source>
</evidence>
<feature type="domain" description="2Fe-2S ferredoxin-type" evidence="18">
    <location>
        <begin position="1"/>
        <end position="78"/>
    </location>
</feature>
<dbReference type="CDD" id="cd00207">
    <property type="entry name" value="fer2"/>
    <property type="match status" value="1"/>
</dbReference>
<dbReference type="CDD" id="cd02753">
    <property type="entry name" value="MopB_Formate-Dh-H"/>
    <property type="match status" value="1"/>
</dbReference>
<keyword evidence="11" id="KW-1278">Translocase</keyword>
<dbReference type="Proteomes" id="UP000183995">
    <property type="component" value="Unassembled WGS sequence"/>
</dbReference>
<dbReference type="Pfam" id="PF12838">
    <property type="entry name" value="Fer4_7"/>
    <property type="match status" value="1"/>
</dbReference>
<keyword evidence="9" id="KW-0479">Metal-binding</keyword>
<dbReference type="InterPro" id="IPR006655">
    <property type="entry name" value="Mopterin_OxRdtase_prok_CS"/>
</dbReference>
<evidence type="ECO:0000256" key="13">
    <source>
        <dbReference type="ARBA" id="ARBA00023004"/>
    </source>
</evidence>
<keyword evidence="6" id="KW-0004">4Fe-4S</keyword>
<protein>
    <submittedName>
        <fullName evidence="22">Formate dehydrogenase major subunit</fullName>
    </submittedName>
</protein>
<evidence type="ECO:0000256" key="12">
    <source>
        <dbReference type="ARBA" id="ARBA00023002"/>
    </source>
</evidence>
<dbReference type="CDD" id="cd02790">
    <property type="entry name" value="MopB_CT_Formate-Dh_H"/>
    <property type="match status" value="1"/>
</dbReference>
<sequence>MINLTIDNKKVQGQEGQTVLQVAEANGIHIPTLCYMEGVHENFSCRICVVEVEGMRNLQPSCSVKAAEGMVVRTNNEKVLSARRTIVNLMLSNGAHNCLSCEKNGDCQLQDAAYELGIEAPKFILKSENDPGIDDSSPMIIRDNRKCILCKRCVIACNKIVDNDVLGLAQRGSETVVVCDTDKPMGESSCVQCGECVQRCPVGALIEKKSVGKARSWETTKVRTTCPYCGVGCQLNLHMKGEEIVKVTGVEGAQPNDGRLCVKGRFGYDFIYSDERLTTPLIKQADGTFREASWDEALDLVANKFKAIIAKYGPEAVAGVSCARSTNENSYQMQKLVRAVFQSPNIDHCARVCHAPTVSGLMKSFGTGGMTNSIQEFANTKLLFCIGTNMTEAHPVASTFVKNGARNGAKLIVCDPRRHRLADYADIFAQMKVGSDVAFLNAIMNVLINEDLYDKEFVRDHCENFEELKACVMKYPPERGEEISGVPKETIIEIARMLGTVKPAMLIYTLGITEHTCGTDNVISVANLQMLLGNIGKENTGVNPLRGQNNVQGACDMGALPNVLPGYQSFTDPAVNAKFAKAWGVDSIPAKNGLMIAQMLDGLLDKTIRGLFLFGENLVQAEPDIAHVEKCMAAAEFLVSTDIFMTETTRFAHVILPAASWCEDEGTYTNCERRISRVRKIKNAPGEAKPDWWIFKQIAKRFGHEWASNSAREIWDNELAVLCPSFAGVKYYRLDGDGIQWPCPSEDHPGTQILHKDGNFTRGKGLLVPLEWTPPAEVPDAEYPFVLSTGRRLYHYHTRTQTGRAKGLNDLLPEEYADISDIDAGRMGIADGEKIRVWSRRGSVEVTARVSERIQPGLVWMAFHYREGNANWLTNKAYDRVTMTPEYKACAVNISKL</sequence>
<dbReference type="PANTHER" id="PTHR43105:SF14">
    <property type="entry name" value="FORMATE DEHYDROGENASE H"/>
    <property type="match status" value="1"/>
</dbReference>
<dbReference type="InterPro" id="IPR017896">
    <property type="entry name" value="4Fe4S_Fe-S-bd"/>
</dbReference>
<dbReference type="Pfam" id="PF13510">
    <property type="entry name" value="Fer2_4"/>
    <property type="match status" value="1"/>
</dbReference>
<dbReference type="GO" id="GO:0051539">
    <property type="term" value="F:4 iron, 4 sulfur cluster binding"/>
    <property type="evidence" value="ECO:0007669"/>
    <property type="project" value="UniProtKB-KW"/>
</dbReference>
<evidence type="ECO:0000256" key="5">
    <source>
        <dbReference type="ARBA" id="ARBA00007023"/>
    </source>
</evidence>
<dbReference type="GO" id="GO:0051537">
    <property type="term" value="F:2 iron, 2 sulfur cluster binding"/>
    <property type="evidence" value="ECO:0007669"/>
    <property type="project" value="UniProtKB-KW"/>
</dbReference>
<dbReference type="Pfam" id="PF01568">
    <property type="entry name" value="Molydop_binding"/>
    <property type="match status" value="1"/>
</dbReference>
<keyword evidence="15" id="KW-0520">NAD</keyword>
<name>A0A1M5TXT9_9FIRM</name>
<evidence type="ECO:0000256" key="1">
    <source>
        <dbReference type="ARBA" id="ARBA00001942"/>
    </source>
</evidence>
<dbReference type="InterPro" id="IPR050123">
    <property type="entry name" value="Prok_molybdopt-oxidoreductase"/>
</dbReference>
<dbReference type="PROSITE" id="PS51379">
    <property type="entry name" value="4FE4S_FER_2"/>
    <property type="match status" value="1"/>
</dbReference>
<dbReference type="SUPFAM" id="SSF53706">
    <property type="entry name" value="Formate dehydrogenase/DMSO reductase, domains 1-3"/>
    <property type="match status" value="1"/>
</dbReference>
<dbReference type="GO" id="GO:0022904">
    <property type="term" value="P:respiratory electron transport chain"/>
    <property type="evidence" value="ECO:0007669"/>
    <property type="project" value="TreeGrafter"/>
</dbReference>
<dbReference type="PROSITE" id="PS00932">
    <property type="entry name" value="MOLYBDOPTERIN_PROK_3"/>
    <property type="match status" value="1"/>
</dbReference>
<dbReference type="InterPro" id="IPR006656">
    <property type="entry name" value="Mopterin_OxRdtase"/>
</dbReference>
<dbReference type="STRING" id="1123282.SAMN02745823_00274"/>
<dbReference type="InterPro" id="IPR027467">
    <property type="entry name" value="MopterinOxRdtase_cofactor_BS"/>
</dbReference>
<keyword evidence="16" id="KW-0472">Membrane</keyword>
<evidence type="ECO:0000256" key="4">
    <source>
        <dbReference type="ARBA" id="ARBA00005404"/>
    </source>
</evidence>
<keyword evidence="12" id="KW-0560">Oxidoreductase</keyword>
<dbReference type="RefSeq" id="WP_073075840.1">
    <property type="nucleotide sequence ID" value="NZ_FQXV01000001.1"/>
</dbReference>
<evidence type="ECO:0000256" key="9">
    <source>
        <dbReference type="ARBA" id="ARBA00022723"/>
    </source>
</evidence>
<dbReference type="GO" id="GO:0016020">
    <property type="term" value="C:membrane"/>
    <property type="evidence" value="ECO:0007669"/>
    <property type="project" value="UniProtKB-SubCell"/>
</dbReference>
<dbReference type="Gene3D" id="2.40.40.20">
    <property type="match status" value="1"/>
</dbReference>
<reference evidence="22 23" key="1">
    <citation type="submission" date="2016-11" db="EMBL/GenBank/DDBJ databases">
        <authorList>
            <person name="Jaros S."/>
            <person name="Januszkiewicz K."/>
            <person name="Wedrychowicz H."/>
        </authorList>
    </citation>
    <scope>NUCLEOTIDE SEQUENCE [LARGE SCALE GENOMIC DNA]</scope>
    <source>
        <strain evidence="22 23">DSM 10068</strain>
    </source>
</reference>
<dbReference type="InterPro" id="IPR019574">
    <property type="entry name" value="NADH_UbQ_OxRdtase_Gsu_4Fe4S-bd"/>
</dbReference>
<dbReference type="PIRSF" id="PIRSF036643">
    <property type="entry name" value="FDH_alpha"/>
    <property type="match status" value="1"/>
</dbReference>
<dbReference type="Gene3D" id="2.20.25.90">
    <property type="entry name" value="ADC-like domains"/>
    <property type="match status" value="1"/>
</dbReference>
<dbReference type="PROSITE" id="PS00198">
    <property type="entry name" value="4FE4S_FER_1"/>
    <property type="match status" value="1"/>
</dbReference>
<dbReference type="PROSITE" id="PS51085">
    <property type="entry name" value="2FE2S_FER_2"/>
    <property type="match status" value="1"/>
</dbReference>
<dbReference type="SMART" id="SM00926">
    <property type="entry name" value="Molybdop_Fe4S4"/>
    <property type="match status" value="1"/>
</dbReference>
<dbReference type="FunFam" id="3.10.20.740:FF:000004">
    <property type="entry name" value="NADH-quinone oxidoreductase"/>
    <property type="match status" value="1"/>
</dbReference>
<dbReference type="InterPro" id="IPR036010">
    <property type="entry name" value="2Fe-2S_ferredoxin-like_sf"/>
</dbReference>
<organism evidence="22 23">
    <name type="scientific">Sporobacter termitidis DSM 10068</name>
    <dbReference type="NCBI Taxonomy" id="1123282"/>
    <lineage>
        <taxon>Bacteria</taxon>
        <taxon>Bacillati</taxon>
        <taxon>Bacillota</taxon>
        <taxon>Clostridia</taxon>
        <taxon>Eubacteriales</taxon>
        <taxon>Oscillospiraceae</taxon>
        <taxon>Sporobacter</taxon>
    </lineage>
</organism>
<dbReference type="GO" id="GO:0003954">
    <property type="term" value="F:NADH dehydrogenase activity"/>
    <property type="evidence" value="ECO:0007669"/>
    <property type="project" value="TreeGrafter"/>
</dbReference>
<evidence type="ECO:0000259" key="20">
    <source>
        <dbReference type="PROSITE" id="PS51669"/>
    </source>
</evidence>
<evidence type="ECO:0000259" key="21">
    <source>
        <dbReference type="PROSITE" id="PS51839"/>
    </source>
</evidence>
<comment type="cofactor">
    <cofactor evidence="2">
        <name>[4Fe-4S] cluster</name>
        <dbReference type="ChEBI" id="CHEBI:49883"/>
    </cofactor>
</comment>
<dbReference type="InterPro" id="IPR006478">
    <property type="entry name" value="Formate_DH_asu"/>
</dbReference>
<feature type="domain" description="4Fe-4S Mo/W bis-MGD-type" evidence="20">
    <location>
        <begin position="219"/>
        <end position="275"/>
    </location>
</feature>
<evidence type="ECO:0000256" key="7">
    <source>
        <dbReference type="ARBA" id="ARBA00022505"/>
    </source>
</evidence>
<dbReference type="InterPro" id="IPR006657">
    <property type="entry name" value="MoPterin_dinucl-bd_dom"/>
</dbReference>
<evidence type="ECO:0000256" key="3">
    <source>
        <dbReference type="ARBA" id="ARBA00004370"/>
    </source>
</evidence>
<dbReference type="PROSITE" id="PS51669">
    <property type="entry name" value="4FE4S_MOW_BIS_MGD"/>
    <property type="match status" value="1"/>
</dbReference>
<keyword evidence="23" id="KW-1185">Reference proteome</keyword>
<accession>A0A1M5TXT9</accession>
<evidence type="ECO:0000256" key="6">
    <source>
        <dbReference type="ARBA" id="ARBA00022485"/>
    </source>
</evidence>
<dbReference type="Pfam" id="PF10588">
    <property type="entry name" value="NADH-G_4Fe-4S_3"/>
    <property type="match status" value="1"/>
</dbReference>
<dbReference type="InterPro" id="IPR041924">
    <property type="entry name" value="Formate_Dh-H_N"/>
</dbReference>
<comment type="similarity">
    <text evidence="5">In the C-terminal section; belongs to the prokaryotic molybdopterin-containing oxidoreductase family.</text>
</comment>
<dbReference type="GO" id="GO:0008863">
    <property type="term" value="F:formate dehydrogenase (NAD+) activity"/>
    <property type="evidence" value="ECO:0007669"/>
    <property type="project" value="InterPro"/>
</dbReference>
<comment type="cofactor">
    <cofactor evidence="1">
        <name>Mo-bis(molybdopterin guanine dinucleotide)</name>
        <dbReference type="ChEBI" id="CHEBI:60539"/>
    </cofactor>
</comment>
<evidence type="ECO:0000313" key="23">
    <source>
        <dbReference type="Proteomes" id="UP000183995"/>
    </source>
</evidence>
<dbReference type="Pfam" id="PF00384">
    <property type="entry name" value="Molybdopterin"/>
    <property type="match status" value="1"/>
</dbReference>
<dbReference type="Gene3D" id="3.40.228.10">
    <property type="entry name" value="Dimethylsulfoxide Reductase, domain 2"/>
    <property type="match status" value="1"/>
</dbReference>
<evidence type="ECO:0000259" key="19">
    <source>
        <dbReference type="PROSITE" id="PS51379"/>
    </source>
</evidence>
<dbReference type="SUPFAM" id="SSF54292">
    <property type="entry name" value="2Fe-2S ferredoxin-like"/>
    <property type="match status" value="1"/>
</dbReference>
<dbReference type="GO" id="GO:0046872">
    <property type="term" value="F:metal ion binding"/>
    <property type="evidence" value="ECO:0007669"/>
    <property type="project" value="UniProtKB-KW"/>
</dbReference>
<proteinExistence type="inferred from homology"/>
<dbReference type="Gene3D" id="3.10.20.740">
    <property type="match status" value="1"/>
</dbReference>
<evidence type="ECO:0000313" key="22">
    <source>
        <dbReference type="EMBL" id="SHH55508.1"/>
    </source>
</evidence>
<dbReference type="SUPFAM" id="SSF50692">
    <property type="entry name" value="ADC-like"/>
    <property type="match status" value="1"/>
</dbReference>
<comment type="similarity">
    <text evidence="4">Belongs to the complex I 75 kDa subunit family.</text>
</comment>
<dbReference type="Gene3D" id="3.40.50.740">
    <property type="match status" value="1"/>
</dbReference>
<evidence type="ECO:0000256" key="17">
    <source>
        <dbReference type="ARBA" id="ARBA00034078"/>
    </source>
</evidence>
<evidence type="ECO:0000256" key="16">
    <source>
        <dbReference type="ARBA" id="ARBA00023136"/>
    </source>
</evidence>
<dbReference type="EMBL" id="FQXV01000001">
    <property type="protein sequence ID" value="SHH55508.1"/>
    <property type="molecule type" value="Genomic_DNA"/>
</dbReference>
<keyword evidence="10" id="KW-0677">Repeat</keyword>
<dbReference type="GO" id="GO:0015942">
    <property type="term" value="P:formate metabolic process"/>
    <property type="evidence" value="ECO:0007669"/>
    <property type="project" value="InterPro"/>
</dbReference>
<dbReference type="FunFam" id="3.30.70.20:FF:000035">
    <property type="entry name" value="Iron hydrogenase 1"/>
    <property type="match status" value="1"/>
</dbReference>
<dbReference type="Pfam" id="PF04879">
    <property type="entry name" value="Molybdop_Fe4S4"/>
    <property type="match status" value="1"/>
</dbReference>
<dbReference type="GO" id="GO:0043546">
    <property type="term" value="F:molybdopterin cofactor binding"/>
    <property type="evidence" value="ECO:0007669"/>
    <property type="project" value="InterPro"/>
</dbReference>
<dbReference type="SUPFAM" id="SSF54862">
    <property type="entry name" value="4Fe-4S ferredoxins"/>
    <property type="match status" value="1"/>
</dbReference>
<dbReference type="FunFam" id="3.40.228.10:FF:000002">
    <property type="entry name" value="Formate dehydrogenase subunit alpha"/>
    <property type="match status" value="1"/>
</dbReference>
<evidence type="ECO:0000256" key="2">
    <source>
        <dbReference type="ARBA" id="ARBA00001966"/>
    </source>
</evidence>
<keyword evidence="8" id="KW-0001">2Fe-2S</keyword>
<dbReference type="PROSITE" id="PS51839">
    <property type="entry name" value="4FE4S_HC3"/>
    <property type="match status" value="1"/>
</dbReference>
<dbReference type="InterPro" id="IPR009010">
    <property type="entry name" value="Asp_de-COase-like_dom_sf"/>
</dbReference>
<gene>
    <name evidence="22" type="ORF">SAMN02745823_00274</name>
</gene>
<keyword evidence="7" id="KW-0500">Molybdenum</keyword>
<evidence type="ECO:0000256" key="14">
    <source>
        <dbReference type="ARBA" id="ARBA00023014"/>
    </source>
</evidence>
<dbReference type="AlphaFoldDB" id="A0A1M5TXT9"/>
<dbReference type="PANTHER" id="PTHR43105">
    <property type="entry name" value="RESPIRATORY NITRATE REDUCTASE"/>
    <property type="match status" value="1"/>
</dbReference>
<dbReference type="InterPro" id="IPR041925">
    <property type="entry name" value="CT_Formate-Dh_H"/>
</dbReference>
<evidence type="ECO:0000256" key="10">
    <source>
        <dbReference type="ARBA" id="ARBA00022737"/>
    </source>
</evidence>
<dbReference type="NCBIfam" id="TIGR01591">
    <property type="entry name" value="Fdh-alpha"/>
    <property type="match status" value="1"/>
</dbReference>
<feature type="domain" description="4Fe-4S ferredoxin-type" evidence="19">
    <location>
        <begin position="181"/>
        <end position="210"/>
    </location>
</feature>
<feature type="domain" description="4Fe-4S His(Cys)3-ligated-type" evidence="21">
    <location>
        <begin position="78"/>
        <end position="117"/>
    </location>
</feature>
<keyword evidence="14" id="KW-0411">Iron-sulfur</keyword>